<dbReference type="InterPro" id="IPR012340">
    <property type="entry name" value="NA-bd_OB-fold"/>
</dbReference>
<evidence type="ECO:0000313" key="3">
    <source>
        <dbReference type="EMBL" id="SVE28563.1"/>
    </source>
</evidence>
<dbReference type="Gene3D" id="6.10.30.10">
    <property type="match status" value="1"/>
</dbReference>
<dbReference type="PANTHER" id="PTHR34075">
    <property type="entry name" value="BLR3430 PROTEIN"/>
    <property type="match status" value="1"/>
</dbReference>
<name>A0A383C925_9ZZZZ</name>
<dbReference type="AlphaFoldDB" id="A0A383C925"/>
<reference evidence="3" key="1">
    <citation type="submission" date="2018-05" db="EMBL/GenBank/DDBJ databases">
        <authorList>
            <person name="Lanie J.A."/>
            <person name="Ng W.-L."/>
            <person name="Kazmierczak K.M."/>
            <person name="Andrzejewski T.M."/>
            <person name="Davidsen T.M."/>
            <person name="Wayne K.J."/>
            <person name="Tettelin H."/>
            <person name="Glass J.I."/>
            <person name="Rusch D."/>
            <person name="Podicherti R."/>
            <person name="Tsui H.-C.T."/>
            <person name="Winkler M.E."/>
        </authorList>
    </citation>
    <scope>NUCLEOTIDE SEQUENCE</scope>
</reference>
<organism evidence="3">
    <name type="scientific">marine metagenome</name>
    <dbReference type="NCBI Taxonomy" id="408172"/>
    <lineage>
        <taxon>unclassified sequences</taxon>
        <taxon>metagenomes</taxon>
        <taxon>ecological metagenomes</taxon>
    </lineage>
</organism>
<feature type="region of interest" description="Disordered" evidence="1">
    <location>
        <begin position="1"/>
        <end position="41"/>
    </location>
</feature>
<evidence type="ECO:0000259" key="2">
    <source>
        <dbReference type="Pfam" id="PF12172"/>
    </source>
</evidence>
<proteinExistence type="predicted"/>
<protein>
    <recommendedName>
        <fullName evidence="2">ChsH2 rubredoxin-like zinc ribbon domain-containing protein</fullName>
    </recommendedName>
</protein>
<evidence type="ECO:0000256" key="1">
    <source>
        <dbReference type="SAM" id="MobiDB-lite"/>
    </source>
</evidence>
<dbReference type="EMBL" id="UINC01206777">
    <property type="protein sequence ID" value="SVE28563.1"/>
    <property type="molecule type" value="Genomic_DNA"/>
</dbReference>
<sequence length="220" mass="24376">MHRSCYSEEERVVTTRLPPPKRKDPVKRTRMPTYPPGNRSREAQGLAAMAASGRFALQTCQDCSNVQYPPRQICKKCLSGELEWQDVSNGGKLLAETTLQHSNDLFFRDRLPWRLGVVGADIGLSIVAHLSEDCVQGERIRLSLNLDRAGNAVVTARPENPTSNEEDDLQLREMAFDPKNRRVLIVDGKTVLGLGLAKAFANAGARDIFVGHAQPWKGSP</sequence>
<feature type="compositionally biased region" description="Basic and acidic residues" evidence="1">
    <location>
        <begin position="1"/>
        <end position="13"/>
    </location>
</feature>
<dbReference type="PANTHER" id="PTHR34075:SF5">
    <property type="entry name" value="BLR3430 PROTEIN"/>
    <property type="match status" value="1"/>
</dbReference>
<gene>
    <name evidence="3" type="ORF">METZ01_LOCUS481417</name>
</gene>
<dbReference type="Pfam" id="PF12172">
    <property type="entry name" value="zf-ChsH2"/>
    <property type="match status" value="1"/>
</dbReference>
<feature type="non-terminal residue" evidence="3">
    <location>
        <position position="220"/>
    </location>
</feature>
<dbReference type="InterPro" id="IPR022002">
    <property type="entry name" value="ChsH2_Znr"/>
</dbReference>
<dbReference type="InterPro" id="IPR052513">
    <property type="entry name" value="Thioester_dehydratase-like"/>
</dbReference>
<dbReference type="SUPFAM" id="SSF50249">
    <property type="entry name" value="Nucleic acid-binding proteins"/>
    <property type="match status" value="1"/>
</dbReference>
<feature type="domain" description="ChsH2 rubredoxin-like zinc ribbon" evidence="2">
    <location>
        <begin position="49"/>
        <end position="83"/>
    </location>
</feature>
<accession>A0A383C925</accession>